<keyword evidence="23" id="KW-1185">Reference proteome</keyword>
<evidence type="ECO:0000256" key="2">
    <source>
        <dbReference type="ARBA" id="ARBA00001946"/>
    </source>
</evidence>
<protein>
    <recommendedName>
        <fullName evidence="16">S-adenosylmethionine synthase</fullName>
        <ecNumber evidence="16">2.5.1.6</ecNumber>
    </recommendedName>
</protein>
<comment type="cofactor">
    <cofactor evidence="16">
        <name>K(+)</name>
        <dbReference type="ChEBI" id="CHEBI:29103"/>
    </cofactor>
    <text evidence="16">Binds 1 potassium ion per subunit. The potassium ion interacts primarily with the substrate.</text>
</comment>
<dbReference type="SMR" id="A0A1Y1IAA8"/>
<keyword evidence="7 16" id="KW-0554">One-carbon metabolism</keyword>
<dbReference type="GO" id="GO:0005524">
    <property type="term" value="F:ATP binding"/>
    <property type="evidence" value="ECO:0007669"/>
    <property type="project" value="UniProtKB-KW"/>
</dbReference>
<evidence type="ECO:0000256" key="16">
    <source>
        <dbReference type="RuleBase" id="RU000541"/>
    </source>
</evidence>
<evidence type="ECO:0000256" key="9">
    <source>
        <dbReference type="ARBA" id="ARBA00022723"/>
    </source>
</evidence>
<evidence type="ECO:0000256" key="3">
    <source>
        <dbReference type="ARBA" id="ARBA00004496"/>
    </source>
</evidence>
<dbReference type="SUPFAM" id="SSF55973">
    <property type="entry name" value="S-adenosylmethionine synthetase"/>
    <property type="match status" value="3"/>
</dbReference>
<dbReference type="STRING" id="105231.A0A1Y1IAA8"/>
<dbReference type="PIRSF" id="PIRSF000497">
    <property type="entry name" value="MAT"/>
    <property type="match status" value="1"/>
</dbReference>
<comment type="subcellular location">
    <subcellularLocation>
        <location evidence="3">Cytoplasm</location>
    </subcellularLocation>
</comment>
<evidence type="ECO:0000256" key="6">
    <source>
        <dbReference type="ARBA" id="ARBA00022490"/>
    </source>
</evidence>
<dbReference type="Pfam" id="PF00438">
    <property type="entry name" value="S-AdoMet_synt_N"/>
    <property type="match status" value="1"/>
</dbReference>
<dbReference type="Pfam" id="PF02772">
    <property type="entry name" value="S-AdoMet_synt_M"/>
    <property type="match status" value="1"/>
</dbReference>
<dbReference type="Proteomes" id="UP000054558">
    <property type="component" value="Unassembled WGS sequence"/>
</dbReference>
<evidence type="ECO:0000256" key="14">
    <source>
        <dbReference type="ARBA" id="ARBA00023285"/>
    </source>
</evidence>
<dbReference type="EMBL" id="DF237167">
    <property type="protein sequence ID" value="GAQ85038.1"/>
    <property type="molecule type" value="Genomic_DNA"/>
</dbReference>
<dbReference type="FunFam" id="3.30.300.10:FF:000001">
    <property type="entry name" value="S-adenosylmethionine synthase"/>
    <property type="match status" value="1"/>
</dbReference>
<sequence length="443" mass="48446">MSGIAAMMMKMFAALVPGSAVADRPLRTTKLNTILRRFCSYHRRKKRSAQEAVATMAKETFLFTSESVNEGHPDKLCDQVSDAVLDACLAQDPDSRVACETCTKTDMVMVFGEITTKAKVDYEKIVRDTVQEIGFTSSEVGLDGAHCKVLMNIEEQSPDIAQGVNAKRPEDIGAGDQGHMFGYATDETQELMPLTHVLATKLGAKLTEVRKNGVCKWLRPDGKTQVTVEYKIENGATVPLRVHTVLISTQHDETVTNDQIAAELQEHVIKPVIPAKYLDDRTIFHLNPSGRFVIGGPHGDAGLTGRKIIIDTYGGWGAHGGGAFSGKDPTKVDRSGAYIVRQAAKSIVASGLARRALVQVSYAIGVPEPLSVFVDTYGTGNYPDSKILEAVKQSFDFRPGMIAINLDLKRGGNRRYQKTAAYGHFGREDPDFTWEIVKALKVQ</sequence>
<organism evidence="22 23">
    <name type="scientific">Klebsormidium nitens</name>
    <name type="common">Green alga</name>
    <name type="synonym">Ulothrix nitens</name>
    <dbReference type="NCBI Taxonomy" id="105231"/>
    <lineage>
        <taxon>Eukaryota</taxon>
        <taxon>Viridiplantae</taxon>
        <taxon>Streptophyta</taxon>
        <taxon>Klebsormidiophyceae</taxon>
        <taxon>Klebsormidiales</taxon>
        <taxon>Klebsormidiaceae</taxon>
        <taxon>Klebsormidium</taxon>
    </lineage>
</organism>
<keyword evidence="6" id="KW-0963">Cytoplasm</keyword>
<accession>A0A1Y1IAA8</accession>
<reference evidence="22 23" key="1">
    <citation type="journal article" date="2014" name="Nat. Commun.">
        <title>Klebsormidium flaccidum genome reveals primary factors for plant terrestrial adaptation.</title>
        <authorList>
            <person name="Hori K."/>
            <person name="Maruyama F."/>
            <person name="Fujisawa T."/>
            <person name="Togashi T."/>
            <person name="Yamamoto N."/>
            <person name="Seo M."/>
            <person name="Sato S."/>
            <person name="Yamada T."/>
            <person name="Mori H."/>
            <person name="Tajima N."/>
            <person name="Moriyama T."/>
            <person name="Ikeuchi M."/>
            <person name="Watanabe M."/>
            <person name="Wada H."/>
            <person name="Kobayashi K."/>
            <person name="Saito M."/>
            <person name="Masuda T."/>
            <person name="Sasaki-Sekimoto Y."/>
            <person name="Mashiguchi K."/>
            <person name="Awai K."/>
            <person name="Shimojima M."/>
            <person name="Masuda S."/>
            <person name="Iwai M."/>
            <person name="Nobusawa T."/>
            <person name="Narise T."/>
            <person name="Kondo S."/>
            <person name="Saito H."/>
            <person name="Sato R."/>
            <person name="Murakawa M."/>
            <person name="Ihara Y."/>
            <person name="Oshima-Yamada Y."/>
            <person name="Ohtaka K."/>
            <person name="Satoh M."/>
            <person name="Sonobe K."/>
            <person name="Ishii M."/>
            <person name="Ohtani R."/>
            <person name="Kanamori-Sato M."/>
            <person name="Honoki R."/>
            <person name="Miyazaki D."/>
            <person name="Mochizuki H."/>
            <person name="Umetsu J."/>
            <person name="Higashi K."/>
            <person name="Shibata D."/>
            <person name="Kamiya Y."/>
            <person name="Sato N."/>
            <person name="Nakamura Y."/>
            <person name="Tabata S."/>
            <person name="Ida S."/>
            <person name="Kurokawa K."/>
            <person name="Ohta H."/>
        </authorList>
    </citation>
    <scope>NUCLEOTIDE SEQUENCE [LARGE SCALE GENOMIC DNA]</scope>
    <source>
        <strain evidence="22 23">NIES-2285</strain>
    </source>
</reference>
<comment type="catalytic activity">
    <reaction evidence="15 16">
        <text>L-methionine + ATP + H2O = S-adenosyl-L-methionine + phosphate + diphosphate</text>
        <dbReference type="Rhea" id="RHEA:21080"/>
        <dbReference type="ChEBI" id="CHEBI:15377"/>
        <dbReference type="ChEBI" id="CHEBI:30616"/>
        <dbReference type="ChEBI" id="CHEBI:33019"/>
        <dbReference type="ChEBI" id="CHEBI:43474"/>
        <dbReference type="ChEBI" id="CHEBI:57844"/>
        <dbReference type="ChEBI" id="CHEBI:59789"/>
        <dbReference type="EC" id="2.5.1.6"/>
    </reaction>
</comment>
<evidence type="ECO:0000256" key="10">
    <source>
        <dbReference type="ARBA" id="ARBA00022741"/>
    </source>
</evidence>
<comment type="cofactor">
    <cofactor evidence="16">
        <name>Mn(2+)</name>
        <dbReference type="ChEBI" id="CHEBI:29035"/>
    </cofactor>
    <cofactor evidence="16">
        <name>Mg(2+)</name>
        <dbReference type="ChEBI" id="CHEBI:18420"/>
    </cofactor>
    <cofactor evidence="16">
        <name>Co(2+)</name>
        <dbReference type="ChEBI" id="CHEBI:48828"/>
    </cofactor>
    <text evidence="16">Binds 2 divalent ions per subunit. The metal ions interact primarily with the substrate. Can utilize magnesium, manganese or cobalt (in vitro).</text>
</comment>
<dbReference type="OrthoDB" id="5852090at2759"/>
<keyword evidence="10 16" id="KW-0547">Nucleotide-binding</keyword>
<dbReference type="CDD" id="cd18079">
    <property type="entry name" value="S-AdoMet_synt"/>
    <property type="match status" value="1"/>
</dbReference>
<comment type="cofactor">
    <cofactor evidence="1">
        <name>Co(2+)</name>
        <dbReference type="ChEBI" id="CHEBI:48828"/>
    </cofactor>
</comment>
<feature type="domain" description="S-adenosylmethionine synthetase C-terminal" evidence="21">
    <location>
        <begin position="294"/>
        <end position="435"/>
    </location>
</feature>
<dbReference type="Pfam" id="PF02773">
    <property type="entry name" value="S-AdoMet_synt_C"/>
    <property type="match status" value="1"/>
</dbReference>
<dbReference type="Gene3D" id="3.30.300.10">
    <property type="match status" value="3"/>
</dbReference>
<evidence type="ECO:0000256" key="17">
    <source>
        <dbReference type="RuleBase" id="RU004462"/>
    </source>
</evidence>
<dbReference type="HAMAP" id="MF_00086">
    <property type="entry name" value="S_AdoMet_synth1"/>
    <property type="match status" value="1"/>
</dbReference>
<keyword evidence="8 16" id="KW-0808">Transferase</keyword>
<evidence type="ECO:0000259" key="19">
    <source>
        <dbReference type="Pfam" id="PF00438"/>
    </source>
</evidence>
<dbReference type="InterPro" id="IPR002133">
    <property type="entry name" value="S-AdoMet_synthetase"/>
</dbReference>
<dbReference type="GO" id="GO:0004478">
    <property type="term" value="F:methionine adenosyltransferase activity"/>
    <property type="evidence" value="ECO:0000318"/>
    <property type="project" value="GO_Central"/>
</dbReference>
<comment type="cofactor">
    <cofactor evidence="2">
        <name>Mg(2+)</name>
        <dbReference type="ChEBI" id="CHEBI:18420"/>
    </cofactor>
</comment>
<keyword evidence="18" id="KW-0732">Signal</keyword>
<feature type="domain" description="S-adenosylmethionine synthetase N-terminal" evidence="19">
    <location>
        <begin position="61"/>
        <end position="158"/>
    </location>
</feature>
<dbReference type="PANTHER" id="PTHR11964">
    <property type="entry name" value="S-ADENOSYLMETHIONINE SYNTHETASE"/>
    <property type="match status" value="1"/>
</dbReference>
<dbReference type="InterPro" id="IPR022630">
    <property type="entry name" value="S-AdoMet_synt_C"/>
</dbReference>
<dbReference type="InterPro" id="IPR022628">
    <property type="entry name" value="S-AdoMet_synt_N"/>
</dbReference>
<dbReference type="InterPro" id="IPR022631">
    <property type="entry name" value="ADOMET_SYNTHASE_CS"/>
</dbReference>
<evidence type="ECO:0000313" key="23">
    <source>
        <dbReference type="Proteomes" id="UP000054558"/>
    </source>
</evidence>
<evidence type="ECO:0000256" key="18">
    <source>
        <dbReference type="SAM" id="SignalP"/>
    </source>
</evidence>
<keyword evidence="9 16" id="KW-0479">Metal-binding</keyword>
<feature type="chain" id="PRO_5011965477" description="S-adenosylmethionine synthase" evidence="18">
    <location>
        <begin position="23"/>
        <end position="443"/>
    </location>
</feature>
<dbReference type="GO" id="GO:0005829">
    <property type="term" value="C:cytosol"/>
    <property type="evidence" value="ECO:0000318"/>
    <property type="project" value="GO_Central"/>
</dbReference>
<dbReference type="GO" id="GO:0046872">
    <property type="term" value="F:metal ion binding"/>
    <property type="evidence" value="ECO:0007669"/>
    <property type="project" value="UniProtKB-KW"/>
</dbReference>
<evidence type="ECO:0000256" key="5">
    <source>
        <dbReference type="ARBA" id="ARBA00009685"/>
    </source>
</evidence>
<dbReference type="UniPathway" id="UPA00315">
    <property type="reaction ID" value="UER00080"/>
</dbReference>
<evidence type="ECO:0000256" key="12">
    <source>
        <dbReference type="ARBA" id="ARBA00022842"/>
    </source>
</evidence>
<dbReference type="FunFam" id="3.30.300.10:FF:000004">
    <property type="entry name" value="S-adenosylmethionine synthase"/>
    <property type="match status" value="1"/>
</dbReference>
<comment type="pathway">
    <text evidence="4 16">Amino-acid biosynthesis; S-adenosyl-L-methionine biosynthesis; S-adenosyl-L-methionine from L-methionine: step 1/1.</text>
</comment>
<dbReference type="InterPro" id="IPR022636">
    <property type="entry name" value="S-AdoMet_synthetase_sfam"/>
</dbReference>
<dbReference type="AlphaFoldDB" id="A0A1Y1IAA8"/>
<evidence type="ECO:0000259" key="20">
    <source>
        <dbReference type="Pfam" id="PF02772"/>
    </source>
</evidence>
<evidence type="ECO:0000256" key="7">
    <source>
        <dbReference type="ARBA" id="ARBA00022563"/>
    </source>
</evidence>
<dbReference type="FunFam" id="3.30.300.10:FF:000003">
    <property type="entry name" value="S-adenosylmethionine synthase"/>
    <property type="match status" value="1"/>
</dbReference>
<name>A0A1Y1IAA8_KLENI</name>
<keyword evidence="12 16" id="KW-0460">Magnesium</keyword>
<dbReference type="GO" id="GO:0006556">
    <property type="term" value="P:S-adenosylmethionine biosynthetic process"/>
    <property type="evidence" value="ECO:0000318"/>
    <property type="project" value="GO_Central"/>
</dbReference>
<dbReference type="NCBIfam" id="TIGR01034">
    <property type="entry name" value="metK"/>
    <property type="match status" value="1"/>
</dbReference>
<keyword evidence="13 16" id="KW-0630">Potassium</keyword>
<evidence type="ECO:0000256" key="8">
    <source>
        <dbReference type="ARBA" id="ARBA00022679"/>
    </source>
</evidence>
<dbReference type="OMA" id="ASYMARY"/>
<comment type="function">
    <text evidence="16">Catalyzes the formation of S-adenosylmethionine from methionine and ATP.</text>
</comment>
<evidence type="ECO:0000256" key="1">
    <source>
        <dbReference type="ARBA" id="ARBA00001941"/>
    </source>
</evidence>
<feature type="domain" description="S-adenosylmethionine synthetase central" evidence="20">
    <location>
        <begin position="171"/>
        <end position="292"/>
    </location>
</feature>
<dbReference type="GO" id="GO:0006730">
    <property type="term" value="P:one-carbon metabolic process"/>
    <property type="evidence" value="ECO:0007669"/>
    <property type="project" value="UniProtKB-KW"/>
</dbReference>
<evidence type="ECO:0000256" key="15">
    <source>
        <dbReference type="ARBA" id="ARBA00048344"/>
    </source>
</evidence>
<dbReference type="InterPro" id="IPR022629">
    <property type="entry name" value="S-AdoMet_synt_central"/>
</dbReference>
<feature type="signal peptide" evidence="18">
    <location>
        <begin position="1"/>
        <end position="22"/>
    </location>
</feature>
<dbReference type="PROSITE" id="PS00377">
    <property type="entry name" value="ADOMET_SYNTHASE_2"/>
    <property type="match status" value="1"/>
</dbReference>
<proteinExistence type="inferred from homology"/>
<comment type="similarity">
    <text evidence="5 17">Belongs to the AdoMet synthase family.</text>
</comment>
<evidence type="ECO:0000256" key="13">
    <source>
        <dbReference type="ARBA" id="ARBA00022958"/>
    </source>
</evidence>
<dbReference type="PROSITE" id="PS00376">
    <property type="entry name" value="ADOMET_SYNTHASE_1"/>
    <property type="match status" value="1"/>
</dbReference>
<dbReference type="EC" id="2.5.1.6" evidence="16"/>
<keyword evidence="14" id="KW-0170">Cobalt</keyword>
<evidence type="ECO:0000256" key="11">
    <source>
        <dbReference type="ARBA" id="ARBA00022840"/>
    </source>
</evidence>
<evidence type="ECO:0000259" key="21">
    <source>
        <dbReference type="Pfam" id="PF02773"/>
    </source>
</evidence>
<gene>
    <name evidence="22" type="ORF">KFL_002180130</name>
</gene>
<evidence type="ECO:0000313" key="22">
    <source>
        <dbReference type="EMBL" id="GAQ85038.1"/>
    </source>
</evidence>
<evidence type="ECO:0000256" key="4">
    <source>
        <dbReference type="ARBA" id="ARBA00005224"/>
    </source>
</evidence>
<keyword evidence="11 16" id="KW-0067">ATP-binding</keyword>